<evidence type="ECO:0000313" key="1">
    <source>
        <dbReference type="EMBL" id="MBW8727330.1"/>
    </source>
</evidence>
<organism evidence="1 2">
    <name type="scientific">Inquilinus limosus</name>
    <dbReference type="NCBI Taxonomy" id="171674"/>
    <lineage>
        <taxon>Bacteria</taxon>
        <taxon>Pseudomonadati</taxon>
        <taxon>Pseudomonadota</taxon>
        <taxon>Alphaproteobacteria</taxon>
        <taxon>Rhodospirillales</taxon>
        <taxon>Rhodospirillaceae</taxon>
        <taxon>Inquilinus</taxon>
    </lineage>
</organism>
<evidence type="ECO:0000313" key="2">
    <source>
        <dbReference type="Proteomes" id="UP000700706"/>
    </source>
</evidence>
<accession>A0A952FQ92</accession>
<comment type="caution">
    <text evidence="1">The sequence shown here is derived from an EMBL/GenBank/DDBJ whole genome shotgun (WGS) entry which is preliminary data.</text>
</comment>
<name>A0A952FQ92_9PROT</name>
<protein>
    <submittedName>
        <fullName evidence="1">Uncharacterized protein</fullName>
    </submittedName>
</protein>
<proteinExistence type="predicted"/>
<gene>
    <name evidence="1" type="ORF">JF625_19555</name>
</gene>
<dbReference type="Proteomes" id="UP000700706">
    <property type="component" value="Unassembled WGS sequence"/>
</dbReference>
<sequence length="53" mass="5768">MFSPARRQRARGAGGVVVPHQGLASLAETQVELFRLAADARVLQFASISTRSW</sequence>
<dbReference type="AlphaFoldDB" id="A0A952FQ92"/>
<dbReference type="EMBL" id="JAEKLZ010000268">
    <property type="protein sequence ID" value="MBW8727330.1"/>
    <property type="molecule type" value="Genomic_DNA"/>
</dbReference>
<reference evidence="1" key="1">
    <citation type="submission" date="2020-06" db="EMBL/GenBank/DDBJ databases">
        <title>Stable isotope informed genome-resolved metagenomics uncovers potential trophic interactions in rhizosphere soil.</title>
        <authorList>
            <person name="Starr E.P."/>
            <person name="Shi S."/>
            <person name="Blazewicz S.J."/>
            <person name="Koch B.J."/>
            <person name="Probst A.J."/>
            <person name="Hungate B.A."/>
            <person name="Pett-Ridge J."/>
            <person name="Firestone M.K."/>
            <person name="Banfield J.F."/>
        </authorList>
    </citation>
    <scope>NUCLEOTIDE SEQUENCE</scope>
    <source>
        <strain evidence="1">YM_69_17</strain>
    </source>
</reference>